<dbReference type="InterPro" id="IPR000200">
    <property type="entry name" value="Peptidase_C10"/>
</dbReference>
<feature type="active site" description="Nucleophile" evidence="6">
    <location>
        <position position="184"/>
    </location>
</feature>
<feature type="chain" id="PRO_5039280619" evidence="7">
    <location>
        <begin position="22"/>
        <end position="604"/>
    </location>
</feature>
<dbReference type="GO" id="GO:0006508">
    <property type="term" value="P:proteolysis"/>
    <property type="evidence" value="ECO:0007669"/>
    <property type="project" value="UniProtKB-KW"/>
</dbReference>
<keyword evidence="4" id="KW-0378">Hydrolase</keyword>
<reference evidence="9" key="1">
    <citation type="journal article" date="2021" name="PeerJ">
        <title>Extensive microbial diversity within the chicken gut microbiome revealed by metagenomics and culture.</title>
        <authorList>
            <person name="Gilroy R."/>
            <person name="Ravi A."/>
            <person name="Getino M."/>
            <person name="Pursley I."/>
            <person name="Horton D.L."/>
            <person name="Alikhan N.F."/>
            <person name="Baker D."/>
            <person name="Gharbi K."/>
            <person name="Hall N."/>
            <person name="Watson M."/>
            <person name="Adriaenssens E.M."/>
            <person name="Foster-Nyarko E."/>
            <person name="Jarju S."/>
            <person name="Secka A."/>
            <person name="Antonio M."/>
            <person name="Oren A."/>
            <person name="Chaudhuri R.R."/>
            <person name="La Ragione R."/>
            <person name="Hildebrand F."/>
            <person name="Pallen M.J."/>
        </authorList>
    </citation>
    <scope>NUCLEOTIDE SEQUENCE</scope>
    <source>
        <strain evidence="9">Gambia16-554</strain>
    </source>
</reference>
<accession>A0A9D2GRQ8</accession>
<comment type="similarity">
    <text evidence="1">Belongs to the peptidase C10 family.</text>
</comment>
<evidence type="ECO:0000256" key="5">
    <source>
        <dbReference type="ARBA" id="ARBA00022807"/>
    </source>
</evidence>
<proteinExistence type="inferred from homology"/>
<dbReference type="Proteomes" id="UP000824115">
    <property type="component" value="Unassembled WGS sequence"/>
</dbReference>
<evidence type="ECO:0000313" key="10">
    <source>
        <dbReference type="Proteomes" id="UP000824115"/>
    </source>
</evidence>
<keyword evidence="5" id="KW-0788">Thiol protease</keyword>
<keyword evidence="3 7" id="KW-0732">Signal</keyword>
<evidence type="ECO:0000256" key="6">
    <source>
        <dbReference type="PIRSR" id="PIRSR600200-1"/>
    </source>
</evidence>
<dbReference type="InterPro" id="IPR025896">
    <property type="entry name" value="Spi_Prtas-inh"/>
</dbReference>
<dbReference type="AlphaFoldDB" id="A0A9D2GRQ8"/>
<dbReference type="SUPFAM" id="SSF54001">
    <property type="entry name" value="Cysteine proteinases"/>
    <property type="match status" value="1"/>
</dbReference>
<dbReference type="Gene3D" id="3.90.70.50">
    <property type="entry name" value="Peptidase C10, streptopain"/>
    <property type="match status" value="1"/>
</dbReference>
<evidence type="ECO:0000259" key="8">
    <source>
        <dbReference type="Pfam" id="PF13734"/>
    </source>
</evidence>
<keyword evidence="2" id="KW-0645">Protease</keyword>
<dbReference type="GO" id="GO:0008234">
    <property type="term" value="F:cysteine-type peptidase activity"/>
    <property type="evidence" value="ECO:0007669"/>
    <property type="project" value="UniProtKB-KW"/>
</dbReference>
<feature type="domain" description="Spi protease inhibitor" evidence="8">
    <location>
        <begin position="21"/>
        <end position="124"/>
    </location>
</feature>
<evidence type="ECO:0000256" key="1">
    <source>
        <dbReference type="ARBA" id="ARBA00009693"/>
    </source>
</evidence>
<sequence>MIKQRFLLLLLAVLAPLTASADRVSQKQAADAAAAFFNNAAGTGAAQTSAGSVRLIMDSESLPGISRASVDPAFYVFDNTSGPGFVIISGEDAAMPVLGYSFENDWAEGSRLPENLLSWMESMRGAIAAVRADNTQPSAAVANAWKAMDYGNVIVDMETALWNQEEPYCDLCPVVRGTTAATGCSATALAIIMRYHRWPAKGTGTLPSYRTSSTTIPALKLGHTYDWDNMPMQYTGGETSAQEEAVAVLMRDCGYLMKSDYGDRYSSGTGASFADIPAPLIEHMDYDNSTRHVMRYYYPTSEWLQMMKDELDNNRPVLYGGATYSGGGHAFVLDGYTDNDFFSVNWGYSGRSNGYFKLDALDPNSQGVGSSYGGYNYDQDAVIGLQKSTGTSGNFEEIRFLSHSSTPLNGLNVSTKEITQGQSFTISSGYYFNIGAYSIRNCRILVAMADSEGNIVEELATQSHSSTFEPGNGSAISQQRISIQSTIRAGYRLRAYWKSADTPEWTVIKGNEEEGCTWDIVLVEEDPLDESTDLVYNKTNKTLSITTLDGAAISLLDADGKTVKDGLKGSADKAVSMSLEDLKAGNYTLMLKKGSQTVELTLHI</sequence>
<reference evidence="9" key="2">
    <citation type="submission" date="2021-04" db="EMBL/GenBank/DDBJ databases">
        <authorList>
            <person name="Gilroy R."/>
        </authorList>
    </citation>
    <scope>NUCLEOTIDE SEQUENCE</scope>
    <source>
        <strain evidence="9">Gambia16-554</strain>
    </source>
</reference>
<evidence type="ECO:0000256" key="4">
    <source>
        <dbReference type="ARBA" id="ARBA00022801"/>
    </source>
</evidence>
<evidence type="ECO:0000313" key="9">
    <source>
        <dbReference type="EMBL" id="HIZ86183.1"/>
    </source>
</evidence>
<dbReference type="InterPro" id="IPR038765">
    <property type="entry name" value="Papain-like_cys_pep_sf"/>
</dbReference>
<dbReference type="Pfam" id="PF13734">
    <property type="entry name" value="Inhibitor_I69"/>
    <property type="match status" value="1"/>
</dbReference>
<comment type="caution">
    <text evidence="9">The sequence shown here is derived from an EMBL/GenBank/DDBJ whole genome shotgun (WGS) entry which is preliminary data.</text>
</comment>
<dbReference type="PRINTS" id="PR00797">
    <property type="entry name" value="STREPTOPAIN"/>
</dbReference>
<protein>
    <submittedName>
        <fullName evidence="9">C10 family peptidase</fullName>
    </submittedName>
</protein>
<dbReference type="EMBL" id="DXAW01000117">
    <property type="protein sequence ID" value="HIZ86183.1"/>
    <property type="molecule type" value="Genomic_DNA"/>
</dbReference>
<organism evidence="9 10">
    <name type="scientific">Candidatus Coprenecus stercoravium</name>
    <dbReference type="NCBI Taxonomy" id="2840735"/>
    <lineage>
        <taxon>Bacteria</taxon>
        <taxon>Pseudomonadati</taxon>
        <taxon>Bacteroidota</taxon>
        <taxon>Bacteroidia</taxon>
        <taxon>Bacteroidales</taxon>
        <taxon>Rikenellaceae</taxon>
        <taxon>Rikenellaceae incertae sedis</taxon>
        <taxon>Candidatus Coprenecus</taxon>
    </lineage>
</organism>
<evidence type="ECO:0000256" key="7">
    <source>
        <dbReference type="SAM" id="SignalP"/>
    </source>
</evidence>
<feature type="active site" description="Proton acceptor" evidence="6">
    <location>
        <position position="329"/>
    </location>
</feature>
<evidence type="ECO:0000256" key="2">
    <source>
        <dbReference type="ARBA" id="ARBA00022670"/>
    </source>
</evidence>
<gene>
    <name evidence="9" type="ORF">IAC04_06805</name>
</gene>
<feature type="signal peptide" evidence="7">
    <location>
        <begin position="1"/>
        <end position="21"/>
    </location>
</feature>
<evidence type="ECO:0000256" key="3">
    <source>
        <dbReference type="ARBA" id="ARBA00022729"/>
    </source>
</evidence>
<name>A0A9D2GRQ8_9BACT</name>
<dbReference type="Pfam" id="PF01640">
    <property type="entry name" value="Peptidase_C10"/>
    <property type="match status" value="1"/>
</dbReference>
<dbReference type="InterPro" id="IPR044934">
    <property type="entry name" value="Streptopain_sf"/>
</dbReference>